<dbReference type="GO" id="GO:0102559">
    <property type="term" value="F:peptide chain release factor N(5)-glutamine methyltransferase activity"/>
    <property type="evidence" value="ECO:0007669"/>
    <property type="project" value="UniProtKB-EC"/>
</dbReference>
<keyword evidence="2" id="KW-0489">Methyltransferase</keyword>
<comment type="catalytic activity">
    <reaction evidence="5">
        <text>L-glutaminyl-[peptide chain release factor] + S-adenosyl-L-methionine = N(5)-methyl-L-glutaminyl-[peptide chain release factor] + S-adenosyl-L-homocysteine + H(+)</text>
        <dbReference type="Rhea" id="RHEA:42896"/>
        <dbReference type="Rhea" id="RHEA-COMP:10271"/>
        <dbReference type="Rhea" id="RHEA-COMP:10272"/>
        <dbReference type="ChEBI" id="CHEBI:15378"/>
        <dbReference type="ChEBI" id="CHEBI:30011"/>
        <dbReference type="ChEBI" id="CHEBI:57856"/>
        <dbReference type="ChEBI" id="CHEBI:59789"/>
        <dbReference type="ChEBI" id="CHEBI:61891"/>
        <dbReference type="EC" id="2.1.1.297"/>
    </reaction>
</comment>
<dbReference type="EC" id="2.1.1.297" evidence="1"/>
<evidence type="ECO:0000259" key="6">
    <source>
        <dbReference type="Pfam" id="PF05175"/>
    </source>
</evidence>
<dbReference type="GO" id="GO:0003676">
    <property type="term" value="F:nucleic acid binding"/>
    <property type="evidence" value="ECO:0007669"/>
    <property type="project" value="InterPro"/>
</dbReference>
<evidence type="ECO:0000313" key="8">
    <source>
        <dbReference type="EMBL" id="SUZ76467.1"/>
    </source>
</evidence>
<dbReference type="InterPro" id="IPR007848">
    <property type="entry name" value="Small_mtfrase_dom"/>
</dbReference>
<dbReference type="Pfam" id="PF05175">
    <property type="entry name" value="MTS"/>
    <property type="match status" value="1"/>
</dbReference>
<dbReference type="Pfam" id="PF17827">
    <property type="entry name" value="PrmC_N"/>
    <property type="match status" value="1"/>
</dbReference>
<reference evidence="8" key="1">
    <citation type="submission" date="2018-05" db="EMBL/GenBank/DDBJ databases">
        <authorList>
            <person name="Lanie J.A."/>
            <person name="Ng W.-L."/>
            <person name="Kazmierczak K.M."/>
            <person name="Andrzejewski T.M."/>
            <person name="Davidsen T.M."/>
            <person name="Wayne K.J."/>
            <person name="Tettelin H."/>
            <person name="Glass J.I."/>
            <person name="Rusch D."/>
            <person name="Podicherti R."/>
            <person name="Tsui H.-C.T."/>
            <person name="Winkler M.E."/>
        </authorList>
    </citation>
    <scope>NUCLEOTIDE SEQUENCE</scope>
</reference>
<dbReference type="InterPro" id="IPR019874">
    <property type="entry name" value="RF_methyltr_PrmC"/>
</dbReference>
<accession>A0A381QEH0</accession>
<evidence type="ECO:0000256" key="5">
    <source>
        <dbReference type="ARBA" id="ARBA00048391"/>
    </source>
</evidence>
<feature type="non-terminal residue" evidence="8">
    <location>
        <position position="1"/>
    </location>
</feature>
<sequence length="297" mass="33066">VSKLGHHRDWTVLKLIKWSGQYLDEKGVERGRLDAEHLLAHAMSTSRLDLYLQYDRLLSGAELDQYRPLLTRRARREPLQYILGRVGFRNLELEVDQAVLIPRPETEILVDEVLQWVADNELKDLIALDIGTGSGAIALSLVHEGPFSRVVATDTSRVALEVATRNSLMSGLSDRVDFRFGEYYDPLTAGETFEVIVSNPPYVADGEAQHLDPEIREWEPGAALYAGPDGLAALRRIATGAGPYLKPGGLLALEVGLGQAAYIMELLENTGEFVTVRVRRDLSGRERIVLAHRVMND</sequence>
<dbReference type="HAMAP" id="MF_02126">
    <property type="entry name" value="RF_methyltr_PrmC"/>
    <property type="match status" value="1"/>
</dbReference>
<dbReference type="NCBIfam" id="TIGR00536">
    <property type="entry name" value="hemK_fam"/>
    <property type="match status" value="1"/>
</dbReference>
<keyword evidence="4" id="KW-0949">S-adenosyl-L-methionine</keyword>
<proteinExistence type="inferred from homology"/>
<evidence type="ECO:0000256" key="3">
    <source>
        <dbReference type="ARBA" id="ARBA00022679"/>
    </source>
</evidence>
<dbReference type="NCBIfam" id="TIGR03534">
    <property type="entry name" value="RF_mod_PrmC"/>
    <property type="match status" value="1"/>
</dbReference>
<dbReference type="PROSITE" id="PS00092">
    <property type="entry name" value="N6_MTASE"/>
    <property type="match status" value="1"/>
</dbReference>
<dbReference type="InterPro" id="IPR002052">
    <property type="entry name" value="DNA_methylase_N6_adenine_CS"/>
</dbReference>
<dbReference type="GO" id="GO:0032259">
    <property type="term" value="P:methylation"/>
    <property type="evidence" value="ECO:0007669"/>
    <property type="project" value="UniProtKB-KW"/>
</dbReference>
<dbReference type="InterPro" id="IPR040758">
    <property type="entry name" value="PrmC_N"/>
</dbReference>
<feature type="domain" description="Methyltransferase small" evidence="6">
    <location>
        <begin position="127"/>
        <end position="207"/>
    </location>
</feature>
<dbReference type="EMBL" id="UINC01001279">
    <property type="protein sequence ID" value="SUZ76467.1"/>
    <property type="molecule type" value="Genomic_DNA"/>
</dbReference>
<evidence type="ECO:0000256" key="1">
    <source>
        <dbReference type="ARBA" id="ARBA00012771"/>
    </source>
</evidence>
<dbReference type="AlphaFoldDB" id="A0A381QEH0"/>
<dbReference type="SUPFAM" id="SSF53335">
    <property type="entry name" value="S-adenosyl-L-methionine-dependent methyltransferases"/>
    <property type="match status" value="1"/>
</dbReference>
<dbReference type="CDD" id="cd02440">
    <property type="entry name" value="AdoMet_MTases"/>
    <property type="match status" value="1"/>
</dbReference>
<feature type="domain" description="Release factor glutamine methyltransferase N-terminal" evidence="7">
    <location>
        <begin position="15"/>
        <end position="84"/>
    </location>
</feature>
<dbReference type="PANTHER" id="PTHR18895:SF74">
    <property type="entry name" value="MTRF1L RELEASE FACTOR GLUTAMINE METHYLTRANSFERASE"/>
    <property type="match status" value="1"/>
</dbReference>
<dbReference type="InterPro" id="IPR004556">
    <property type="entry name" value="HemK-like"/>
</dbReference>
<gene>
    <name evidence="8" type="ORF">METZ01_LOCUS29321</name>
</gene>
<organism evidence="8">
    <name type="scientific">marine metagenome</name>
    <dbReference type="NCBI Taxonomy" id="408172"/>
    <lineage>
        <taxon>unclassified sequences</taxon>
        <taxon>metagenomes</taxon>
        <taxon>ecological metagenomes</taxon>
    </lineage>
</organism>
<dbReference type="InterPro" id="IPR050320">
    <property type="entry name" value="N5-glutamine_MTase"/>
</dbReference>
<evidence type="ECO:0000256" key="4">
    <source>
        <dbReference type="ARBA" id="ARBA00022691"/>
    </source>
</evidence>
<dbReference type="Gene3D" id="3.40.50.150">
    <property type="entry name" value="Vaccinia Virus protein VP39"/>
    <property type="match status" value="1"/>
</dbReference>
<protein>
    <recommendedName>
        <fullName evidence="1">peptide chain release factor N(5)-glutamine methyltransferase</fullName>
        <ecNumber evidence="1">2.1.1.297</ecNumber>
    </recommendedName>
</protein>
<dbReference type="PANTHER" id="PTHR18895">
    <property type="entry name" value="HEMK METHYLTRANSFERASE"/>
    <property type="match status" value="1"/>
</dbReference>
<keyword evidence="3" id="KW-0808">Transferase</keyword>
<name>A0A381QEH0_9ZZZZ</name>
<evidence type="ECO:0000256" key="2">
    <source>
        <dbReference type="ARBA" id="ARBA00022603"/>
    </source>
</evidence>
<dbReference type="InterPro" id="IPR029063">
    <property type="entry name" value="SAM-dependent_MTases_sf"/>
</dbReference>
<dbReference type="Gene3D" id="1.10.8.10">
    <property type="entry name" value="DNA helicase RuvA subunit, C-terminal domain"/>
    <property type="match status" value="1"/>
</dbReference>
<evidence type="ECO:0000259" key="7">
    <source>
        <dbReference type="Pfam" id="PF17827"/>
    </source>
</evidence>